<name>A0A8T0IG20_CERPU</name>
<dbReference type="EMBL" id="CM026424">
    <property type="protein sequence ID" value="KAG0581488.1"/>
    <property type="molecule type" value="Genomic_DNA"/>
</dbReference>
<feature type="region of interest" description="Disordered" evidence="1">
    <location>
        <begin position="1"/>
        <end position="32"/>
    </location>
</feature>
<comment type="caution">
    <text evidence="2">The sequence shown here is derived from an EMBL/GenBank/DDBJ whole genome shotgun (WGS) entry which is preliminary data.</text>
</comment>
<evidence type="ECO:0000313" key="2">
    <source>
        <dbReference type="EMBL" id="KAG0581488.1"/>
    </source>
</evidence>
<gene>
    <name evidence="2" type="ORF">KC19_4G256200</name>
</gene>
<keyword evidence="3" id="KW-1185">Reference proteome</keyword>
<feature type="region of interest" description="Disordered" evidence="1">
    <location>
        <begin position="83"/>
        <end position="112"/>
    </location>
</feature>
<protein>
    <submittedName>
        <fullName evidence="2">Uncharacterized protein</fullName>
    </submittedName>
</protein>
<dbReference type="Proteomes" id="UP000822688">
    <property type="component" value="Chromosome 4"/>
</dbReference>
<dbReference type="AlphaFoldDB" id="A0A8T0IG20"/>
<reference evidence="2" key="1">
    <citation type="submission" date="2020-06" db="EMBL/GenBank/DDBJ databases">
        <title>WGS assembly of Ceratodon purpureus strain R40.</title>
        <authorList>
            <person name="Carey S.B."/>
            <person name="Jenkins J."/>
            <person name="Shu S."/>
            <person name="Lovell J.T."/>
            <person name="Sreedasyam A."/>
            <person name="Maumus F."/>
            <person name="Tiley G.P."/>
            <person name="Fernandez-Pozo N."/>
            <person name="Barry K."/>
            <person name="Chen C."/>
            <person name="Wang M."/>
            <person name="Lipzen A."/>
            <person name="Daum C."/>
            <person name="Saski C.A."/>
            <person name="Payton A.C."/>
            <person name="Mcbreen J.C."/>
            <person name="Conrad R.E."/>
            <person name="Kollar L.M."/>
            <person name="Olsson S."/>
            <person name="Huttunen S."/>
            <person name="Landis J.B."/>
            <person name="Wickett N.J."/>
            <person name="Johnson M.G."/>
            <person name="Rensing S.A."/>
            <person name="Grimwood J."/>
            <person name="Schmutz J."/>
            <person name="Mcdaniel S.F."/>
        </authorList>
    </citation>
    <scope>NUCLEOTIDE SEQUENCE</scope>
    <source>
        <strain evidence="2">R40</strain>
    </source>
</reference>
<evidence type="ECO:0000256" key="1">
    <source>
        <dbReference type="SAM" id="MobiDB-lite"/>
    </source>
</evidence>
<accession>A0A8T0IG20</accession>
<sequence>MSIFDIDIPEGIPDETYATDRENSSRSEGSNASIYKEYGGFNEFLLTYGLRNYNQDDVEGHCNGDEASGRAECQGGQRAATSYYSSATQPAARTRIPAEPITEHGRALSAAF</sequence>
<evidence type="ECO:0000313" key="3">
    <source>
        <dbReference type="Proteomes" id="UP000822688"/>
    </source>
</evidence>
<organism evidence="2 3">
    <name type="scientific">Ceratodon purpureus</name>
    <name type="common">Fire moss</name>
    <name type="synonym">Dicranum purpureum</name>
    <dbReference type="NCBI Taxonomy" id="3225"/>
    <lineage>
        <taxon>Eukaryota</taxon>
        <taxon>Viridiplantae</taxon>
        <taxon>Streptophyta</taxon>
        <taxon>Embryophyta</taxon>
        <taxon>Bryophyta</taxon>
        <taxon>Bryophytina</taxon>
        <taxon>Bryopsida</taxon>
        <taxon>Dicranidae</taxon>
        <taxon>Pseudoditrichales</taxon>
        <taxon>Ditrichaceae</taxon>
        <taxon>Ceratodon</taxon>
    </lineage>
</organism>
<proteinExistence type="predicted"/>